<dbReference type="Pfam" id="PF02812">
    <property type="entry name" value="ELFV_dehydrog_N"/>
    <property type="match status" value="1"/>
</dbReference>
<comment type="similarity">
    <text evidence="1">Belongs to the Glu/Leu/Phe/Val dehydrogenases family.</text>
</comment>
<evidence type="ECO:0000256" key="1">
    <source>
        <dbReference type="ARBA" id="ARBA00006382"/>
    </source>
</evidence>
<dbReference type="Gene3D" id="3.40.50.720">
    <property type="entry name" value="NAD(P)-binding Rossmann-like Domain"/>
    <property type="match status" value="1"/>
</dbReference>
<dbReference type="EMBL" id="UINC01000223">
    <property type="protein sequence ID" value="SUZ51500.1"/>
    <property type="molecule type" value="Genomic_DNA"/>
</dbReference>
<gene>
    <name evidence="4" type="ORF">METZ01_LOCUS4354</name>
</gene>
<sequence length="422" mass="46378">MTDTGTSLFATALDQFNRGADLIDLPDDLRSILSQPKNEIIVNFPVRMNDGTYRVFRGYRIQHSNLLGPYKGGVRFHNMVDLDEVKALASWMTWKSALCDIPFGGAKGGISFDPTVLETDELERVVRRFTHALGSNIGPDHDIPAPDLGSNAQSMVWMMDTYANSTGATERQNVKRIVTGKTLETGGSPGREKATGQGVVFCLQHWADEVGFDLVGATVSIQGFGNVGSATGRILQVHGARLVAVQDHGGSITDEDGIDAFELADWVREHGSVAGFPSAMWIDDEDFWSVPADLLVPAALENQVTAEHAGRIQARVVVEAANGPTTLEAEKILAQRGIDVLPDILVNAGGVIVSYFEWLQNRSAQRWDLEDVDFKLRETLWKACDAVVDIRKELEIQSRRDAAYAVALRRLQVVYKQRGIFP</sequence>
<dbReference type="Gene3D" id="3.40.50.10860">
    <property type="entry name" value="Leucine Dehydrogenase, chain A, domain 1"/>
    <property type="match status" value="1"/>
</dbReference>
<organism evidence="4">
    <name type="scientific">marine metagenome</name>
    <dbReference type="NCBI Taxonomy" id="408172"/>
    <lineage>
        <taxon>unclassified sequences</taxon>
        <taxon>metagenomes</taxon>
        <taxon>ecological metagenomes</taxon>
    </lineage>
</organism>
<dbReference type="GO" id="GO:0006538">
    <property type="term" value="P:L-glutamate catabolic process"/>
    <property type="evidence" value="ECO:0007669"/>
    <property type="project" value="TreeGrafter"/>
</dbReference>
<dbReference type="SMART" id="SM00839">
    <property type="entry name" value="ELFV_dehydrog"/>
    <property type="match status" value="1"/>
</dbReference>
<dbReference type="InterPro" id="IPR033922">
    <property type="entry name" value="NAD_bind_Glu_DH"/>
</dbReference>
<dbReference type="InterPro" id="IPR006095">
    <property type="entry name" value="Glu/Leu/Phe/Val/Trp_DH"/>
</dbReference>
<proteinExistence type="inferred from homology"/>
<dbReference type="InterPro" id="IPR014362">
    <property type="entry name" value="Glu_DH"/>
</dbReference>
<dbReference type="SUPFAM" id="SSF51735">
    <property type="entry name" value="NAD(P)-binding Rossmann-fold domains"/>
    <property type="match status" value="1"/>
</dbReference>
<reference evidence="4" key="1">
    <citation type="submission" date="2018-05" db="EMBL/GenBank/DDBJ databases">
        <authorList>
            <person name="Lanie J.A."/>
            <person name="Ng W.-L."/>
            <person name="Kazmierczak K.M."/>
            <person name="Andrzejewski T.M."/>
            <person name="Davidsen T.M."/>
            <person name="Wayne K.J."/>
            <person name="Tettelin H."/>
            <person name="Glass J.I."/>
            <person name="Rusch D."/>
            <person name="Podicherti R."/>
            <person name="Tsui H.-C.T."/>
            <person name="Winkler M.E."/>
        </authorList>
    </citation>
    <scope>NUCLEOTIDE SEQUENCE</scope>
</reference>
<dbReference type="PANTHER" id="PTHR11606">
    <property type="entry name" value="GLUTAMATE DEHYDROGENASE"/>
    <property type="match status" value="1"/>
</dbReference>
<dbReference type="GO" id="GO:0004352">
    <property type="term" value="F:glutamate dehydrogenase (NAD+) activity"/>
    <property type="evidence" value="ECO:0007669"/>
    <property type="project" value="TreeGrafter"/>
</dbReference>
<dbReference type="PIRSF" id="PIRSF000185">
    <property type="entry name" value="Glu_DH"/>
    <property type="match status" value="1"/>
</dbReference>
<feature type="domain" description="Glutamate/phenylalanine/leucine/valine/L-tryptophan dehydrogenase C-terminal" evidence="3">
    <location>
        <begin position="188"/>
        <end position="419"/>
    </location>
</feature>
<dbReference type="InterPro" id="IPR033524">
    <property type="entry name" value="Glu/Leu/Phe/Val_DH_AS"/>
</dbReference>
<dbReference type="AlphaFoldDB" id="A0A381NA56"/>
<dbReference type="InterPro" id="IPR006096">
    <property type="entry name" value="Glu/Leu/Phe/Val/Trp_DH_C"/>
</dbReference>
<dbReference type="Pfam" id="PF00208">
    <property type="entry name" value="ELFV_dehydrog"/>
    <property type="match status" value="1"/>
</dbReference>
<dbReference type="InterPro" id="IPR046346">
    <property type="entry name" value="Aminoacid_DH-like_N_sf"/>
</dbReference>
<dbReference type="SUPFAM" id="SSF53223">
    <property type="entry name" value="Aminoacid dehydrogenase-like, N-terminal domain"/>
    <property type="match status" value="1"/>
</dbReference>
<dbReference type="PANTHER" id="PTHR11606:SF13">
    <property type="entry name" value="GLUTAMATE DEHYDROGENASE 1, MITOCHONDRIAL"/>
    <property type="match status" value="1"/>
</dbReference>
<keyword evidence="2" id="KW-0560">Oxidoreductase</keyword>
<evidence type="ECO:0000259" key="3">
    <source>
        <dbReference type="SMART" id="SM00839"/>
    </source>
</evidence>
<dbReference type="InterPro" id="IPR036291">
    <property type="entry name" value="NAD(P)-bd_dom_sf"/>
</dbReference>
<evidence type="ECO:0000256" key="2">
    <source>
        <dbReference type="ARBA" id="ARBA00023002"/>
    </source>
</evidence>
<dbReference type="PROSITE" id="PS00074">
    <property type="entry name" value="GLFV_DEHYDROGENASE"/>
    <property type="match status" value="1"/>
</dbReference>
<protein>
    <recommendedName>
        <fullName evidence="3">Glutamate/phenylalanine/leucine/valine/L-tryptophan dehydrogenase C-terminal domain-containing protein</fullName>
    </recommendedName>
</protein>
<evidence type="ECO:0000313" key="4">
    <source>
        <dbReference type="EMBL" id="SUZ51500.1"/>
    </source>
</evidence>
<accession>A0A381NA56</accession>
<dbReference type="PRINTS" id="PR00082">
    <property type="entry name" value="GLFDHDRGNASE"/>
</dbReference>
<dbReference type="CDD" id="cd01076">
    <property type="entry name" value="NAD_bind_1_Glu_DH"/>
    <property type="match status" value="1"/>
</dbReference>
<name>A0A381NA56_9ZZZZ</name>
<dbReference type="InterPro" id="IPR006097">
    <property type="entry name" value="Glu/Leu/Phe/Val/Trp_DH_dimer"/>
</dbReference>